<dbReference type="InterPro" id="IPR000485">
    <property type="entry name" value="AsnC-type_HTH_dom"/>
</dbReference>
<evidence type="ECO:0000256" key="3">
    <source>
        <dbReference type="ARBA" id="ARBA00023163"/>
    </source>
</evidence>
<dbReference type="PANTHER" id="PTHR30154">
    <property type="entry name" value="LEUCINE-RESPONSIVE REGULATORY PROTEIN"/>
    <property type="match status" value="1"/>
</dbReference>
<dbReference type="GO" id="GO:0043200">
    <property type="term" value="P:response to amino acid"/>
    <property type="evidence" value="ECO:0007669"/>
    <property type="project" value="TreeGrafter"/>
</dbReference>
<keyword evidence="2" id="KW-0238">DNA-binding</keyword>
<keyword evidence="3" id="KW-0804">Transcription</keyword>
<dbReference type="HOGENOM" id="CLU_091233_2_0_2"/>
<feature type="domain" description="HTH asnC-type" evidence="4">
    <location>
        <begin position="20"/>
        <end position="82"/>
    </location>
</feature>
<dbReference type="PANTHER" id="PTHR30154:SF34">
    <property type="entry name" value="TRANSCRIPTIONAL REGULATOR AZLB"/>
    <property type="match status" value="1"/>
</dbReference>
<evidence type="ECO:0000256" key="1">
    <source>
        <dbReference type="ARBA" id="ARBA00023015"/>
    </source>
</evidence>
<dbReference type="STRING" id="797303.Natpe_2791"/>
<evidence type="ECO:0000256" key="2">
    <source>
        <dbReference type="ARBA" id="ARBA00023125"/>
    </source>
</evidence>
<dbReference type="InterPro" id="IPR019888">
    <property type="entry name" value="Tscrpt_reg_AsnC-like"/>
</dbReference>
<dbReference type="PRINTS" id="PR00033">
    <property type="entry name" value="HTHASNC"/>
</dbReference>
<sequence length="172" mass="18930">MNLIYRVAEYGRSDSLMADLDRDDMAILHVLQDDARNATTESIGDRVDLASSTVAARINDLEERGIITGYTPGVDYEAAGFEHRMLLVGTMQGDDDGIVDEVADIENVIGVRQLLTDEDDLHIELVSRSQERAEEIADDLNDLGVEVTETSVVVAANDRTFNHLGKKYTTDG</sequence>
<dbReference type="Proteomes" id="UP000010843">
    <property type="component" value="Chromosome"/>
</dbReference>
<dbReference type="SMART" id="SM00344">
    <property type="entry name" value="HTH_ASNC"/>
    <property type="match status" value="1"/>
</dbReference>
<dbReference type="EMBL" id="CP003372">
    <property type="protein sequence ID" value="AGB32593.1"/>
    <property type="molecule type" value="Genomic_DNA"/>
</dbReference>
<dbReference type="AlphaFoldDB" id="L0JP18"/>
<name>L0JP18_NATP1</name>
<dbReference type="SUPFAM" id="SSF46785">
    <property type="entry name" value="Winged helix' DNA-binding domain"/>
    <property type="match status" value="1"/>
</dbReference>
<evidence type="ECO:0000259" key="4">
    <source>
        <dbReference type="PROSITE" id="PS50956"/>
    </source>
</evidence>
<organism evidence="5 6">
    <name type="scientific">Natrinema pellirubrum (strain DSM 15624 / CIP 106293 / JCM 10476 / NCIMB 786 / 157)</name>
    <dbReference type="NCBI Taxonomy" id="797303"/>
    <lineage>
        <taxon>Archaea</taxon>
        <taxon>Methanobacteriati</taxon>
        <taxon>Methanobacteriota</taxon>
        <taxon>Stenosarchaea group</taxon>
        <taxon>Halobacteria</taxon>
        <taxon>Halobacteriales</taxon>
        <taxon>Natrialbaceae</taxon>
        <taxon>Natrinema</taxon>
    </lineage>
</organism>
<dbReference type="GO" id="GO:0043565">
    <property type="term" value="F:sequence-specific DNA binding"/>
    <property type="evidence" value="ECO:0007669"/>
    <property type="project" value="InterPro"/>
</dbReference>
<evidence type="ECO:0000313" key="6">
    <source>
        <dbReference type="Proteomes" id="UP000010843"/>
    </source>
</evidence>
<dbReference type="GO" id="GO:0005829">
    <property type="term" value="C:cytosol"/>
    <property type="evidence" value="ECO:0007669"/>
    <property type="project" value="TreeGrafter"/>
</dbReference>
<dbReference type="InterPro" id="IPR036390">
    <property type="entry name" value="WH_DNA-bd_sf"/>
</dbReference>
<keyword evidence="1" id="KW-0805">Transcription regulation</keyword>
<dbReference type="KEGG" id="npe:Natpe_2791"/>
<dbReference type="Pfam" id="PF13412">
    <property type="entry name" value="HTH_24"/>
    <property type="match status" value="1"/>
</dbReference>
<dbReference type="PROSITE" id="PS50956">
    <property type="entry name" value="HTH_ASNC_2"/>
    <property type="match status" value="1"/>
</dbReference>
<reference evidence="6" key="1">
    <citation type="submission" date="2012-02" db="EMBL/GenBank/DDBJ databases">
        <title>Complete sequence of chromosome of Natrinema pellirubrum DSM 15624.</title>
        <authorList>
            <person name="Lucas S."/>
            <person name="Han J."/>
            <person name="Lapidus A."/>
            <person name="Cheng J.-F."/>
            <person name="Goodwin L."/>
            <person name="Pitluck S."/>
            <person name="Peters L."/>
            <person name="Teshima H."/>
            <person name="Detter J.C."/>
            <person name="Han C."/>
            <person name="Tapia R."/>
            <person name="Land M."/>
            <person name="Hauser L."/>
            <person name="Kyrpides N."/>
            <person name="Ivanova N."/>
            <person name="Pagani I."/>
            <person name="Sproer C."/>
            <person name="Anderson I."/>
            <person name="Woyke T."/>
        </authorList>
    </citation>
    <scope>NUCLEOTIDE SEQUENCE [LARGE SCALE GENOMIC DNA]</scope>
    <source>
        <strain evidence="6">DSM 15624 / JCM 10476 / NCIMB 786</strain>
    </source>
</reference>
<dbReference type="InterPro" id="IPR036388">
    <property type="entry name" value="WH-like_DNA-bd_sf"/>
</dbReference>
<dbReference type="eggNOG" id="arCOG01583">
    <property type="taxonomic scope" value="Archaea"/>
</dbReference>
<dbReference type="Gene3D" id="1.10.10.10">
    <property type="entry name" value="Winged helix-like DNA-binding domain superfamily/Winged helix DNA-binding domain"/>
    <property type="match status" value="1"/>
</dbReference>
<accession>L0JP18</accession>
<protein>
    <submittedName>
        <fullName evidence="5">Transcriptional regulator</fullName>
    </submittedName>
</protein>
<gene>
    <name evidence="5" type="ordered locus">Natpe_2791</name>
</gene>
<proteinExistence type="predicted"/>
<evidence type="ECO:0000313" key="5">
    <source>
        <dbReference type="EMBL" id="AGB32593.1"/>
    </source>
</evidence>